<dbReference type="InterPro" id="IPR024607">
    <property type="entry name" value="Sulfatase_CS"/>
</dbReference>
<dbReference type="EMBL" id="BRXZ01001119">
    <property type="protein sequence ID" value="GMH62942.1"/>
    <property type="molecule type" value="Genomic_DNA"/>
</dbReference>
<evidence type="ECO:0000256" key="1">
    <source>
        <dbReference type="ARBA" id="ARBA00008779"/>
    </source>
</evidence>
<gene>
    <name evidence="6" type="ORF">TrRE_jg6085</name>
</gene>
<dbReference type="PANTHER" id="PTHR42693:SF33">
    <property type="entry name" value="ARYLSULFATASE"/>
    <property type="match status" value="1"/>
</dbReference>
<evidence type="ECO:0000256" key="2">
    <source>
        <dbReference type="ARBA" id="ARBA00022723"/>
    </source>
</evidence>
<dbReference type="PROSITE" id="PS00523">
    <property type="entry name" value="SULFATASE_1"/>
    <property type="match status" value="1"/>
</dbReference>
<sequence>MAPVLPHILLLVTDQFRLDAFTPSVTPNLFSLAETGSTTFNSAYASTPTCTPSRASLLTGKSPWSHGMLGYAEDISCTEYPTTMPQVLDDAGYKTYISGKNHFGSLGNDTFVTQGYQSEQIYDGLGAGIPGDTNTDPDDYNIWFARLFDKHLNGTVPERVVNETGWDSKYYKPAELMDKADWRGDPGSEAARNTRAGYLANVEFVDEGVGTVLDILSSKGVLDDFLIIWATDHGDMNGDHYLWRKGYPWEASAHVPLVVRAPGGSSVKESDAIVEVRDVAATIYDAAGVLDAVRGRDPLMNGESVLPITSGDEVKVRDHLDLEHSMVYNETIHWNAVLGDDEETGGRYKFIFNAFEGTEQLFDLREDPNEGVDLVLWGGEDVRDGVLKRFREIMVKQFEDEGRGEAWVKDGELMVRKISVVYGANYPCDH</sequence>
<feature type="domain" description="Sulfatase N-terminal" evidence="5">
    <location>
        <begin position="6"/>
        <end position="289"/>
    </location>
</feature>
<dbReference type="GO" id="GO:0046872">
    <property type="term" value="F:metal ion binding"/>
    <property type="evidence" value="ECO:0007669"/>
    <property type="project" value="UniProtKB-KW"/>
</dbReference>
<dbReference type="GO" id="GO:0004065">
    <property type="term" value="F:arylsulfatase activity"/>
    <property type="evidence" value="ECO:0007669"/>
    <property type="project" value="TreeGrafter"/>
</dbReference>
<dbReference type="Pfam" id="PF00884">
    <property type="entry name" value="Sulfatase"/>
    <property type="match status" value="1"/>
</dbReference>
<proteinExistence type="inferred from homology"/>
<reference evidence="6" key="1">
    <citation type="submission" date="2022-07" db="EMBL/GenBank/DDBJ databases">
        <title>Genome analysis of Parmales, a sister group of diatoms, reveals the evolutionary specialization of diatoms from phago-mixotrophs to photoautotrophs.</title>
        <authorList>
            <person name="Ban H."/>
            <person name="Sato S."/>
            <person name="Yoshikawa S."/>
            <person name="Kazumasa Y."/>
            <person name="Nakamura Y."/>
            <person name="Ichinomiya M."/>
            <person name="Saitoh K."/>
            <person name="Sato N."/>
            <person name="Blanc-Mathieu R."/>
            <person name="Endo H."/>
            <person name="Kuwata A."/>
            <person name="Ogata H."/>
        </authorList>
    </citation>
    <scope>NUCLEOTIDE SEQUENCE</scope>
</reference>
<organism evidence="6 7">
    <name type="scientific">Triparma retinervis</name>
    <dbReference type="NCBI Taxonomy" id="2557542"/>
    <lineage>
        <taxon>Eukaryota</taxon>
        <taxon>Sar</taxon>
        <taxon>Stramenopiles</taxon>
        <taxon>Ochrophyta</taxon>
        <taxon>Bolidophyceae</taxon>
        <taxon>Parmales</taxon>
        <taxon>Triparmaceae</taxon>
        <taxon>Triparma</taxon>
    </lineage>
</organism>
<dbReference type="AlphaFoldDB" id="A0A9W7E1N1"/>
<dbReference type="Proteomes" id="UP001165082">
    <property type="component" value="Unassembled WGS sequence"/>
</dbReference>
<accession>A0A9W7E1N1</accession>
<dbReference type="InterPro" id="IPR017850">
    <property type="entry name" value="Alkaline_phosphatase_core_sf"/>
</dbReference>
<dbReference type="InterPro" id="IPR050738">
    <property type="entry name" value="Sulfatase"/>
</dbReference>
<keyword evidence="3" id="KW-0378">Hydrolase</keyword>
<name>A0A9W7E1N1_9STRA</name>
<dbReference type="Gene3D" id="3.40.720.10">
    <property type="entry name" value="Alkaline Phosphatase, subunit A"/>
    <property type="match status" value="2"/>
</dbReference>
<dbReference type="PANTHER" id="PTHR42693">
    <property type="entry name" value="ARYLSULFATASE FAMILY MEMBER"/>
    <property type="match status" value="1"/>
</dbReference>
<dbReference type="OrthoDB" id="190099at2759"/>
<dbReference type="InterPro" id="IPR000917">
    <property type="entry name" value="Sulfatase_N"/>
</dbReference>
<protein>
    <recommendedName>
        <fullName evidence="5">Sulfatase N-terminal domain-containing protein</fullName>
    </recommendedName>
</protein>
<dbReference type="SUPFAM" id="SSF53649">
    <property type="entry name" value="Alkaline phosphatase-like"/>
    <property type="match status" value="1"/>
</dbReference>
<keyword evidence="7" id="KW-1185">Reference proteome</keyword>
<keyword evidence="4" id="KW-0106">Calcium</keyword>
<evidence type="ECO:0000313" key="6">
    <source>
        <dbReference type="EMBL" id="GMH62942.1"/>
    </source>
</evidence>
<evidence type="ECO:0000256" key="3">
    <source>
        <dbReference type="ARBA" id="ARBA00022801"/>
    </source>
</evidence>
<evidence type="ECO:0000256" key="4">
    <source>
        <dbReference type="ARBA" id="ARBA00022837"/>
    </source>
</evidence>
<comment type="caution">
    <text evidence="6">The sequence shown here is derived from an EMBL/GenBank/DDBJ whole genome shotgun (WGS) entry which is preliminary data.</text>
</comment>
<comment type="similarity">
    <text evidence="1">Belongs to the sulfatase family.</text>
</comment>
<keyword evidence="2" id="KW-0479">Metal-binding</keyword>
<evidence type="ECO:0000313" key="7">
    <source>
        <dbReference type="Proteomes" id="UP001165082"/>
    </source>
</evidence>
<evidence type="ECO:0000259" key="5">
    <source>
        <dbReference type="Pfam" id="PF00884"/>
    </source>
</evidence>